<evidence type="ECO:0000256" key="1">
    <source>
        <dbReference type="SAM" id="Phobius"/>
    </source>
</evidence>
<keyword evidence="1" id="KW-0812">Transmembrane</keyword>
<feature type="transmembrane region" description="Helical" evidence="1">
    <location>
        <begin position="75"/>
        <end position="93"/>
    </location>
</feature>
<accession>A0ABW2MS73</accession>
<dbReference type="InterPro" id="IPR011990">
    <property type="entry name" value="TPR-like_helical_dom_sf"/>
</dbReference>
<evidence type="ECO:0008006" key="4">
    <source>
        <dbReference type="Google" id="ProtNLM"/>
    </source>
</evidence>
<keyword evidence="1" id="KW-1133">Transmembrane helix</keyword>
<dbReference type="EMBL" id="JBHTBN010000004">
    <property type="protein sequence ID" value="MFC7357764.1"/>
    <property type="molecule type" value="Genomic_DNA"/>
</dbReference>
<evidence type="ECO:0000313" key="3">
    <source>
        <dbReference type="Proteomes" id="UP001596415"/>
    </source>
</evidence>
<keyword evidence="1" id="KW-0472">Membrane</keyword>
<reference evidence="3" key="1">
    <citation type="journal article" date="2019" name="Int. J. Syst. Evol. Microbiol.">
        <title>The Global Catalogue of Microorganisms (GCM) 10K type strain sequencing project: providing services to taxonomists for standard genome sequencing and annotation.</title>
        <authorList>
            <consortium name="The Broad Institute Genomics Platform"/>
            <consortium name="The Broad Institute Genome Sequencing Center for Infectious Disease"/>
            <person name="Wu L."/>
            <person name="Ma J."/>
        </authorList>
    </citation>
    <scope>NUCLEOTIDE SEQUENCE [LARGE SCALE GENOMIC DNA]</scope>
    <source>
        <strain evidence="3">CGMCC 1.16306</strain>
    </source>
</reference>
<dbReference type="RefSeq" id="WP_380217619.1">
    <property type="nucleotide sequence ID" value="NZ_JBHTBN010000004.1"/>
</dbReference>
<keyword evidence="3" id="KW-1185">Reference proteome</keyword>
<dbReference type="Proteomes" id="UP001596415">
    <property type="component" value="Unassembled WGS sequence"/>
</dbReference>
<sequence length="236" mass="27675">MEPNEELIQNYFKNSLDVSSLEKMQQLLETDSVFKEEVEFYQNLKRGIYEFEREKLQQRLEAVESVSKKPLPRKALLFALISIAISLGIVFFLSNDRLDTQELYIQNFEPYLATLNELNSDIDSRDFLPFRAYEREAYEVAAEGFRTQLEAEAQPDLQFYYTMSLLNSGTNDAEALLQLRNLEKNNTKYQPQIYWYSGLLLLKNEEVADAKVQFQKLLDHPAKYKNREAVTILKKL</sequence>
<gene>
    <name evidence="2" type="ORF">ACFQO1_08700</name>
</gene>
<dbReference type="Gene3D" id="1.25.40.10">
    <property type="entry name" value="Tetratricopeptide repeat domain"/>
    <property type="match status" value="1"/>
</dbReference>
<proteinExistence type="predicted"/>
<name>A0ABW2MS73_9FLAO</name>
<evidence type="ECO:0000313" key="2">
    <source>
        <dbReference type="EMBL" id="MFC7357764.1"/>
    </source>
</evidence>
<comment type="caution">
    <text evidence="2">The sequence shown here is derived from an EMBL/GenBank/DDBJ whole genome shotgun (WGS) entry which is preliminary data.</text>
</comment>
<organism evidence="2 3">
    <name type="scientific">Jejudonia soesokkakensis</name>
    <dbReference type="NCBI Taxonomy" id="1323432"/>
    <lineage>
        <taxon>Bacteria</taxon>
        <taxon>Pseudomonadati</taxon>
        <taxon>Bacteroidota</taxon>
        <taxon>Flavobacteriia</taxon>
        <taxon>Flavobacteriales</taxon>
        <taxon>Flavobacteriaceae</taxon>
        <taxon>Jejudonia</taxon>
    </lineage>
</organism>
<protein>
    <recommendedName>
        <fullName evidence="4">Tetratricopeptide repeat protein</fullName>
    </recommendedName>
</protein>